<feature type="compositionally biased region" description="Low complexity" evidence="1">
    <location>
        <begin position="1298"/>
        <end position="1309"/>
    </location>
</feature>
<dbReference type="InterPro" id="IPR006652">
    <property type="entry name" value="Kelch_1"/>
</dbReference>
<feature type="region of interest" description="Disordered" evidence="1">
    <location>
        <begin position="59"/>
        <end position="79"/>
    </location>
</feature>
<dbReference type="PANTHER" id="PTHR23244:SF471">
    <property type="entry name" value="GUANINE NUCLEOTIDE-BINDING PROTEIN SUBUNIT BETA 1-RELATED"/>
    <property type="match status" value="1"/>
</dbReference>
<proteinExistence type="predicted"/>
<feature type="compositionally biased region" description="Polar residues" evidence="1">
    <location>
        <begin position="775"/>
        <end position="795"/>
    </location>
</feature>
<feature type="signal peptide" evidence="3">
    <location>
        <begin position="1"/>
        <end position="37"/>
    </location>
</feature>
<feature type="compositionally biased region" description="Polar residues" evidence="1">
    <location>
        <begin position="1260"/>
        <end position="1272"/>
    </location>
</feature>
<dbReference type="STRING" id="1296120.A0A1B9H1R6"/>
<evidence type="ECO:0000313" key="5">
    <source>
        <dbReference type="Proteomes" id="UP000092666"/>
    </source>
</evidence>
<feature type="region of interest" description="Disordered" evidence="1">
    <location>
        <begin position="761"/>
        <end position="798"/>
    </location>
</feature>
<feature type="chain" id="PRO_5008627521" description="Galactose oxidase" evidence="3">
    <location>
        <begin position="38"/>
        <end position="1315"/>
    </location>
</feature>
<dbReference type="Gene3D" id="2.120.10.80">
    <property type="entry name" value="Kelch-type beta propeller"/>
    <property type="match status" value="2"/>
</dbReference>
<feature type="region of interest" description="Disordered" evidence="1">
    <location>
        <begin position="1050"/>
        <end position="1315"/>
    </location>
</feature>
<evidence type="ECO:0000256" key="2">
    <source>
        <dbReference type="SAM" id="Phobius"/>
    </source>
</evidence>
<keyword evidence="3" id="KW-0732">Signal</keyword>
<keyword evidence="2" id="KW-1133">Transmembrane helix</keyword>
<feature type="region of interest" description="Disordered" evidence="1">
    <location>
        <begin position="846"/>
        <end position="930"/>
    </location>
</feature>
<feature type="compositionally biased region" description="Polar residues" evidence="1">
    <location>
        <begin position="1007"/>
        <end position="1016"/>
    </location>
</feature>
<dbReference type="Pfam" id="PF01344">
    <property type="entry name" value="Kelch_1"/>
    <property type="match status" value="1"/>
</dbReference>
<evidence type="ECO:0008006" key="6">
    <source>
        <dbReference type="Google" id="ProtNLM"/>
    </source>
</evidence>
<feature type="region of interest" description="Disordered" evidence="1">
    <location>
        <begin position="562"/>
        <end position="604"/>
    </location>
</feature>
<dbReference type="EMBL" id="KI669493">
    <property type="protein sequence ID" value="OCF37213.1"/>
    <property type="molecule type" value="Genomic_DNA"/>
</dbReference>
<accession>A0A1B9H1R6</accession>
<keyword evidence="2" id="KW-0472">Membrane</keyword>
<feature type="transmembrane region" description="Helical" evidence="2">
    <location>
        <begin position="434"/>
        <end position="453"/>
    </location>
</feature>
<keyword evidence="2" id="KW-0812">Transmembrane</keyword>
<feature type="region of interest" description="Disordered" evidence="1">
    <location>
        <begin position="633"/>
        <end position="712"/>
    </location>
</feature>
<evidence type="ECO:0000256" key="3">
    <source>
        <dbReference type="SAM" id="SignalP"/>
    </source>
</evidence>
<gene>
    <name evidence="4" type="ORF">I316_01120</name>
</gene>
<feature type="compositionally biased region" description="Polar residues" evidence="1">
    <location>
        <begin position="1111"/>
        <end position="1125"/>
    </location>
</feature>
<keyword evidence="5" id="KW-1185">Reference proteome</keyword>
<dbReference type="OrthoDB" id="432528at2759"/>
<feature type="compositionally biased region" description="Acidic residues" evidence="1">
    <location>
        <begin position="670"/>
        <end position="688"/>
    </location>
</feature>
<evidence type="ECO:0000313" key="4">
    <source>
        <dbReference type="EMBL" id="OCF37213.1"/>
    </source>
</evidence>
<sequence length="1315" mass="139588">MSRARRKGHPTWASHITSHGHAMALLVLLSSVHNARAEEASSVEPRWGHAAAFLSSPPTLIVQGGKTDPSSSYTYSSSPNTGETLILPFSSGFSTSSPPFTSLDTPSAPTSAWHSLTPLAGDNGKWQLLSFGGDGGTSQAVQTGVDSAWNMDVTPAGPKVDFTREPAGGGQPMRRIYHSATSASDGGKVYITGGLKADGSGSTFSEAYAYDSSSSTFSALPNLPVGLYHHTSLLLPNGTLLAMGGAFTSPATGTSVLQPYSTIYSLDTTANAPLWEERSMVGKVPEGRRGATMSLSDDGSKAFLFGGADAALGQVYGDGWEFDLSNSQWKQTTSGTQGAGPRYDHIAMPIGGDQVAVFGGYADGQPADSKLHLWDTKTQAWLDNFNPAAATSSSSASAPSASASGTASDSSPTTISSPTDAGAHSHPLTTPIRVGLILGILAFLATVLGLCLWRNRRRRRQRQQALNASWPANGPRGRMASGQYGLRPSNSDDDAFMEKLVDGKREDNAEHDFWNAKEKGASIGLGMGAIGASLASISSKLAGRHQRIGDNDDPYAELRDVPAHSQEKDEQDLGGPLRKSSRKVGKGIRLLGPRPQREKSLYYSPEKSVRTASIVRESRLDMLREEDSPHYAIGRATRGARDGDEDWVIPSDESDSKWKSAKSILNQHDTDDEEENPFEGGDDYDDDAPVLPPLVKGGPVPTPHDSRSDLGTFDEIASMSNPYSELSRNLYSDVSGNRLSINSHEPSLDYHLPSLSPSDPLDLAGLLPPPDAHRYSQSSFPTSHRSGRSGQSNALSDAEEGVIHQAAHLHSQSPTLVPPGSPESAYVPIKRSESFFRRMAAGGIPSLLPSRTSSVNKKELDIRDPAPQPTLWPIMSQDNLNSPLEQRYASPISPSTDNSHHPPTSWKAGVLQPPQPAHSHGQGPSLSSLTSVRSMRDMIIVQREATDSTVESQGVIGRSETDSPPPTRDFDPSTPEFNPSDDVPSSLQSDGSIARPEGAGHHRLANGLTTGPSLESSDMIGSETPGEIIFNGAEFASPVEAEGAAITVMDFGPTQTPEPAVLPFPNLAKQADLPTRQPADSLRDSTHASSEKPTPEPIERSLKPVPVTPKAQPQNSSSLNTSVIDSPSNPPSGSPVPSPLVQHRRPVREVVNSINKRGGSTPFSLLSPMSNYSPALPANPRKVSSNATGTMNDDPFASPLDVDATPRKTSFTPRSAAGQLAQARLRPSTIHDSPTAPAASSDTADVASRRERVIPPTTGMRLNSRQRQSSAAGQARPKTMWEVIKREEGLRVANPDQGRSGRSTSSSGNSGSGSS</sequence>
<feature type="compositionally biased region" description="Polar residues" evidence="1">
    <location>
        <begin position="1161"/>
        <end position="1173"/>
    </location>
</feature>
<feature type="compositionally biased region" description="Low complexity" evidence="1">
    <location>
        <begin position="392"/>
        <end position="421"/>
    </location>
</feature>
<feature type="region of interest" description="Disordered" evidence="1">
    <location>
        <begin position="942"/>
        <end position="1025"/>
    </location>
</feature>
<dbReference type="InterPro" id="IPR015915">
    <property type="entry name" value="Kelch-typ_b-propeller"/>
</dbReference>
<dbReference type="Proteomes" id="UP000092666">
    <property type="component" value="Unassembled WGS sequence"/>
</dbReference>
<dbReference type="Pfam" id="PF24681">
    <property type="entry name" value="Kelch_KLHDC2_KLHL20_DRC7"/>
    <property type="match status" value="1"/>
</dbReference>
<dbReference type="SUPFAM" id="SSF117281">
    <property type="entry name" value="Kelch motif"/>
    <property type="match status" value="1"/>
</dbReference>
<feature type="compositionally biased region" description="Low complexity" evidence="1">
    <location>
        <begin position="1232"/>
        <end position="1246"/>
    </location>
</feature>
<feature type="compositionally biased region" description="Pro residues" evidence="1">
    <location>
        <begin position="1128"/>
        <end position="1138"/>
    </location>
</feature>
<reference evidence="5" key="2">
    <citation type="submission" date="2013-12" db="EMBL/GenBank/DDBJ databases">
        <title>Evolution of pathogenesis and genome organization in the Tremellales.</title>
        <authorList>
            <person name="Cuomo C."/>
            <person name="Litvintseva A."/>
            <person name="Heitman J."/>
            <person name="Chen Y."/>
            <person name="Sun S."/>
            <person name="Springer D."/>
            <person name="Dromer F."/>
            <person name="Young S."/>
            <person name="Zeng Q."/>
            <person name="Chapman S."/>
            <person name="Gujja S."/>
            <person name="Saif S."/>
            <person name="Birren B."/>
        </authorList>
    </citation>
    <scope>NUCLEOTIDE SEQUENCE [LARGE SCALE GENOMIC DNA]</scope>
    <source>
        <strain evidence="5">BCC8398</strain>
    </source>
</reference>
<organism evidence="4 5">
    <name type="scientific">Kwoniella heveanensis BCC8398</name>
    <dbReference type="NCBI Taxonomy" id="1296120"/>
    <lineage>
        <taxon>Eukaryota</taxon>
        <taxon>Fungi</taxon>
        <taxon>Dikarya</taxon>
        <taxon>Basidiomycota</taxon>
        <taxon>Agaricomycotina</taxon>
        <taxon>Tremellomycetes</taxon>
        <taxon>Tremellales</taxon>
        <taxon>Cryptococcaceae</taxon>
        <taxon>Kwoniella</taxon>
    </lineage>
</organism>
<feature type="compositionally biased region" description="Polar residues" evidence="1">
    <location>
        <begin position="1182"/>
        <end position="1191"/>
    </location>
</feature>
<dbReference type="PANTHER" id="PTHR23244">
    <property type="entry name" value="KELCH REPEAT DOMAIN"/>
    <property type="match status" value="1"/>
</dbReference>
<protein>
    <recommendedName>
        <fullName evidence="6">Galactose oxidase</fullName>
    </recommendedName>
</protein>
<reference evidence="4 5" key="1">
    <citation type="submission" date="2013-07" db="EMBL/GenBank/DDBJ databases">
        <title>The Genome Sequence of Cryptococcus heveanensis BCC8398.</title>
        <authorList>
            <consortium name="The Broad Institute Genome Sequencing Platform"/>
            <person name="Cuomo C."/>
            <person name="Litvintseva A."/>
            <person name="Chen Y."/>
            <person name="Heitman J."/>
            <person name="Sun S."/>
            <person name="Springer D."/>
            <person name="Dromer F."/>
            <person name="Young S.K."/>
            <person name="Zeng Q."/>
            <person name="Gargeya S."/>
            <person name="Fitzgerald M."/>
            <person name="Abouelleil A."/>
            <person name="Alvarado L."/>
            <person name="Berlin A.M."/>
            <person name="Chapman S.B."/>
            <person name="Dewar J."/>
            <person name="Goldberg J."/>
            <person name="Griggs A."/>
            <person name="Gujja S."/>
            <person name="Hansen M."/>
            <person name="Howarth C."/>
            <person name="Imamovic A."/>
            <person name="Larimer J."/>
            <person name="McCowan C."/>
            <person name="Murphy C."/>
            <person name="Pearson M."/>
            <person name="Priest M."/>
            <person name="Roberts A."/>
            <person name="Saif S."/>
            <person name="Shea T."/>
            <person name="Sykes S."/>
            <person name="Wortman J."/>
            <person name="Nusbaum C."/>
            <person name="Birren B."/>
        </authorList>
    </citation>
    <scope>NUCLEOTIDE SEQUENCE [LARGE SCALE GENOMIC DNA]</scope>
    <source>
        <strain evidence="4 5">BCC8398</strain>
    </source>
</reference>
<name>A0A1B9H1R6_9TREE</name>
<evidence type="ECO:0000256" key="1">
    <source>
        <dbReference type="SAM" id="MobiDB-lite"/>
    </source>
</evidence>
<feature type="region of interest" description="Disordered" evidence="1">
    <location>
        <begin position="392"/>
        <end position="425"/>
    </location>
</feature>
<feature type="compositionally biased region" description="Basic and acidic residues" evidence="1">
    <location>
        <begin position="1081"/>
        <end position="1102"/>
    </location>
</feature>